<dbReference type="Pfam" id="PF21076">
    <property type="entry name" value="GDH_ACT2"/>
    <property type="match status" value="1"/>
</dbReference>
<dbReference type="InterPro" id="IPR007780">
    <property type="entry name" value="NAD_Glu_DH_bac"/>
</dbReference>
<dbReference type="InterPro" id="IPR024727">
    <property type="entry name" value="NAD_Glu_DH_N_ACT1"/>
</dbReference>
<protein>
    <submittedName>
        <fullName evidence="8">Glutamate dehydrogenase</fullName>
    </submittedName>
</protein>
<sequence length="1590" mass="173954">MGSKQAAPQQTDGQAPAIDSKLVDRLAGRMRDSLLPGDDPMDKDRLHEAARFVLEAGAAREMNRSAIALESLSEERRFMRIAIVNDDMPFLVDSTAAAIAAAGLSIDRLVHPVVPVERAQDRRLETILDSDPDDAFYESMIYIETSRVDARQRRELLASLKETLGDVRAAVQDWPKLQAAMRADADAIESEGPEGEQGAEVLRWLNEGMLTQLGHMVRTRGGDVEDALGICRKSARELLAENSYERAFAWFEDKQNTRVPLIIKANRVANVHRRVPLDLFIVPRWEAGKAGKKVAALSIHAGVWTSAALAAPPRSVPRLKDLLASIAERLDFDYGGHAGKALVHALTALPHDLLVGFAEKDVERIATNMMALVDRPRPRLALVEAPLSRHLFAFVWLPRDMLATQVRLEIQALLETGAEARMLDWSLEVEGGNLAMLRFVLDIRDGAANFDAKALDDQLQTMLRGWTEAVETELATHLEGSRAAAIALRFAEAFPTPYRGRFGAQEAALDILRLRGLGHHALGEQGGDEHGRQRGARLYRDPSGTAHALRLKLYQAEGSLPLSDAVPALENFGFHVQSEMPTSLDEGKLGTIHDFTLRLNPAVEADALVERAETIEDAIAAVLNGEAENDCFNRLVAETGLTAREANWLRAFYRYLRQTGMGFTIYTVVDALSGASDVTRALIALFTARHDPAFGAGREEAIAAAEAAIKRGLGKVQAINDDRLLRLYRALVDAILRTNAFAPAAQEALAFKIDSKLVPNLPKPVPWREIFVYSRRVEGIHLRSGAVARGGLRWSDRRDDFRTEILGLMKAQRVKNAVIVPTGAKGGFYPKQLPDPVIDRDGWAAEGQASYEVFIRTLLSVTDNIVDETVVHPEAVEILDGDDPYFVVAADKGTARFSDVANGIAQSRDFWLDDAFASGGSNGYDHKAMGITAKGAWVSVQRHFREMGVDVQSEPIEVVGCGDMSGDVFGNGMLLSQAIKLVAAFDHRHIFIDPDPDPKASFKERQRLFDLPRSSWEDYDAKLISRGGGVFRRDAKTITLSKTAQKTLGLKEATHEPDAVISAILKAQVDLIWFGGIGTYIKAERENNVQVGDPANDAVRVDAGEVRAKVIGEGANLGVTQAGRIEFALTGNEGAGGRINTDFIDNSAGVDCSDNEVNIKIALAAARRAGKLSEAKRNALLEQMTDEVAELVLEDNRMQALALSIAETGGSRAAEAQLRLIEKLEEGGNLDRRTEGLADDETLGRRASEGLGLTRPELAVLLSSTKLVLQDAIEKSPLSHDEALEPMLLAAFPEPMQKKYREEILGHRLRRELVATKLANRIVNRMGMVHPFELAEEEGATLDQVAAAFVVATRLFDMEALWSEIDAAEMPESARLRLFDQAARGLRIQMADLIGAGVGSGDFGAVLDELSPGVHRLSEETENLLAEETRQQSDKLIDDMAAIGAPAPLAARVAHLFEMDGAVGLAKLARDQEIETCSLTRAFTELGAALGLDWAQATAAMMNPSDVWERLLVAGLARDFQQMRIDFLRRLSRRKGAKDDMPAMIEKWTGENQVAVRQFRTMVNRAHAQTPVAPAALAQIASMARNLLGR</sequence>
<proteinExistence type="predicted"/>
<dbReference type="PIRSF" id="PIRSF036761">
    <property type="entry name" value="GDH_Mll4104"/>
    <property type="match status" value="1"/>
</dbReference>
<dbReference type="InterPro" id="IPR036291">
    <property type="entry name" value="NAD(P)-bd_dom_sf"/>
</dbReference>
<evidence type="ECO:0000256" key="2">
    <source>
        <dbReference type="SAM" id="MobiDB-lite"/>
    </source>
</evidence>
<dbReference type="GO" id="GO:0004069">
    <property type="term" value="F:L-aspartate:2-oxoglutarate aminotransferase activity"/>
    <property type="evidence" value="ECO:0007669"/>
    <property type="project" value="InterPro"/>
</dbReference>
<dbReference type="SUPFAM" id="SSF51735">
    <property type="entry name" value="NAD(P)-binding Rossmann-fold domains"/>
    <property type="match status" value="1"/>
</dbReference>
<dbReference type="InterPro" id="IPR049059">
    <property type="entry name" value="NAD_Glu_DH_HM1"/>
</dbReference>
<dbReference type="InterPro" id="IPR046346">
    <property type="entry name" value="Aminoacid_DH-like_N_sf"/>
</dbReference>
<dbReference type="Pfam" id="PF21079">
    <property type="entry name" value="GDH_HM2"/>
    <property type="match status" value="1"/>
</dbReference>
<evidence type="ECO:0000259" key="5">
    <source>
        <dbReference type="Pfam" id="PF21075"/>
    </source>
</evidence>
<dbReference type="SUPFAM" id="SSF53223">
    <property type="entry name" value="Aminoacid dehydrogenase-like, N-terminal domain"/>
    <property type="match status" value="1"/>
</dbReference>
<dbReference type="EMBL" id="WTYD01000002">
    <property type="protein sequence ID" value="MXO54880.1"/>
    <property type="molecule type" value="Genomic_DNA"/>
</dbReference>
<evidence type="ECO:0000259" key="7">
    <source>
        <dbReference type="Pfam" id="PF21077"/>
    </source>
</evidence>
<dbReference type="OrthoDB" id="9758052at2"/>
<dbReference type="GO" id="GO:0006538">
    <property type="term" value="P:L-glutamate catabolic process"/>
    <property type="evidence" value="ECO:0007669"/>
    <property type="project" value="InterPro"/>
</dbReference>
<dbReference type="InterPro" id="IPR028971">
    <property type="entry name" value="NAD-GDH_cat"/>
</dbReference>
<dbReference type="InterPro" id="IPR049064">
    <property type="entry name" value="NAD_Glu_DH_ACT3"/>
</dbReference>
<evidence type="ECO:0000259" key="4">
    <source>
        <dbReference type="Pfam" id="PF21074"/>
    </source>
</evidence>
<dbReference type="InterPro" id="IPR048381">
    <property type="entry name" value="GDH_C"/>
</dbReference>
<organism evidence="8 9">
    <name type="scientific">Qipengyuania pelagi</name>
    <dbReference type="NCBI Taxonomy" id="994320"/>
    <lineage>
        <taxon>Bacteria</taxon>
        <taxon>Pseudomonadati</taxon>
        <taxon>Pseudomonadota</taxon>
        <taxon>Alphaproteobacteria</taxon>
        <taxon>Sphingomonadales</taxon>
        <taxon>Erythrobacteraceae</taxon>
        <taxon>Qipengyuania</taxon>
    </lineage>
</organism>
<gene>
    <name evidence="8" type="ORF">GRI47_12815</name>
</gene>
<dbReference type="Pfam" id="PF21077">
    <property type="entry name" value="GDH_ACT3"/>
    <property type="match status" value="1"/>
</dbReference>
<dbReference type="Gene3D" id="3.40.50.720">
    <property type="entry name" value="NAD(P)-binding Rossmann-like Domain"/>
    <property type="match status" value="1"/>
</dbReference>
<dbReference type="Pfam" id="PF21078">
    <property type="entry name" value="GDH_HM3"/>
    <property type="match status" value="1"/>
</dbReference>
<dbReference type="PANTHER" id="PTHR43403:SF1">
    <property type="entry name" value="NAD-SPECIFIC GLUTAMATE DEHYDROGENASE"/>
    <property type="match status" value="1"/>
</dbReference>
<feature type="domain" description="NAD-glutamate dehydrogenase ACT3" evidence="7">
    <location>
        <begin position="536"/>
        <end position="606"/>
    </location>
</feature>
<evidence type="ECO:0000256" key="1">
    <source>
        <dbReference type="ARBA" id="ARBA00023002"/>
    </source>
</evidence>
<reference evidence="8 9" key="1">
    <citation type="submission" date="2019-12" db="EMBL/GenBank/DDBJ databases">
        <title>Genomic-based taxomic classification of the family Erythrobacteraceae.</title>
        <authorList>
            <person name="Xu L."/>
        </authorList>
    </citation>
    <scope>NUCLEOTIDE SEQUENCE [LARGE SCALE GENOMIC DNA]</scope>
    <source>
        <strain evidence="8 9">JCM 17468</strain>
    </source>
</reference>
<evidence type="ECO:0000313" key="8">
    <source>
        <dbReference type="EMBL" id="MXO54880.1"/>
    </source>
</evidence>
<comment type="caution">
    <text evidence="8">The sequence shown here is derived from an EMBL/GenBank/DDBJ whole genome shotgun (WGS) entry which is preliminary data.</text>
</comment>
<evidence type="ECO:0000313" key="9">
    <source>
        <dbReference type="Proteomes" id="UP000430272"/>
    </source>
</evidence>
<dbReference type="RefSeq" id="WP_160661743.1">
    <property type="nucleotide sequence ID" value="NZ_BAABDV010000001.1"/>
</dbReference>
<accession>A0A844Y868</accession>
<feature type="region of interest" description="Disordered" evidence="2">
    <location>
        <begin position="1"/>
        <end position="22"/>
    </location>
</feature>
<dbReference type="InterPro" id="IPR049058">
    <property type="entry name" value="NAD_Glu_DH_HM2"/>
</dbReference>
<evidence type="ECO:0000259" key="3">
    <source>
        <dbReference type="Pfam" id="PF05088"/>
    </source>
</evidence>
<dbReference type="GO" id="GO:0004352">
    <property type="term" value="F:glutamate dehydrogenase (NAD+) activity"/>
    <property type="evidence" value="ECO:0007669"/>
    <property type="project" value="InterPro"/>
</dbReference>
<dbReference type="Proteomes" id="UP000430272">
    <property type="component" value="Unassembled WGS sequence"/>
</dbReference>
<feature type="compositionally biased region" description="Polar residues" evidence="2">
    <location>
        <begin position="1"/>
        <end position="13"/>
    </location>
</feature>
<feature type="domain" description="NAD-specific glutamate dehydrogenase C-terminal" evidence="4">
    <location>
        <begin position="1250"/>
        <end position="1572"/>
    </location>
</feature>
<keyword evidence="1" id="KW-0560">Oxidoreductase</keyword>
<evidence type="ECO:0000259" key="6">
    <source>
        <dbReference type="Pfam" id="PF21076"/>
    </source>
</evidence>
<dbReference type="Pfam" id="PF21075">
    <property type="entry name" value="GDH_ACT1"/>
    <property type="match status" value="1"/>
</dbReference>
<feature type="domain" description="NAD-glutamate dehydrogenase ACT2" evidence="6">
    <location>
        <begin position="379"/>
        <end position="467"/>
    </location>
</feature>
<dbReference type="Pfam" id="PF21074">
    <property type="entry name" value="GDH_C"/>
    <property type="match status" value="1"/>
</dbReference>
<feature type="domain" description="NAD-glutamate dehydrogenase catalytic" evidence="3">
    <location>
        <begin position="709"/>
        <end position="1205"/>
    </location>
</feature>
<dbReference type="PANTHER" id="PTHR43403">
    <property type="entry name" value="NAD-SPECIFIC GLUTAMATE DEHYDROGENASE"/>
    <property type="match status" value="1"/>
</dbReference>
<keyword evidence="9" id="KW-1185">Reference proteome</keyword>
<name>A0A844Y868_9SPHN</name>
<dbReference type="InterPro" id="IPR049056">
    <property type="entry name" value="NAD_Glu_DH_HM3"/>
</dbReference>
<feature type="domain" description="NAD-glutamate dehydrogenase N-terminal ACT1" evidence="5">
    <location>
        <begin position="79"/>
        <end position="157"/>
    </location>
</feature>
<dbReference type="Pfam" id="PF21073">
    <property type="entry name" value="GDH_HM1"/>
    <property type="match status" value="1"/>
</dbReference>
<dbReference type="Pfam" id="PF05088">
    <property type="entry name" value="Bac_GDH_CD"/>
    <property type="match status" value="1"/>
</dbReference>
<dbReference type="InterPro" id="IPR049062">
    <property type="entry name" value="NAD_Glu_DH_ACT2"/>
</dbReference>